<dbReference type="Gene3D" id="3.30.230.10">
    <property type="match status" value="1"/>
</dbReference>
<dbReference type="SUPFAM" id="SSF118116">
    <property type="entry name" value="DNA mismatch repair protein MutL"/>
    <property type="match status" value="1"/>
</dbReference>
<dbReference type="InterPro" id="IPR014762">
    <property type="entry name" value="DNA_mismatch_repair_CS"/>
</dbReference>
<dbReference type="GO" id="GO:0016887">
    <property type="term" value="F:ATP hydrolysis activity"/>
    <property type="evidence" value="ECO:0007669"/>
    <property type="project" value="InterPro"/>
</dbReference>
<comment type="function">
    <text evidence="4">This protein is involved in the repair of mismatches in DNA. It is required for dam-dependent methyl-directed DNA mismatch repair. May act as a 'molecular matchmaker', a protein that promotes the formation of a stable complex between two or more DNA-binding proteins in an ATP-dependent manner without itself being part of a final effector complex.</text>
</comment>
<dbReference type="InterPro" id="IPR013507">
    <property type="entry name" value="DNA_mismatch_S5_2-like"/>
</dbReference>
<gene>
    <name evidence="4" type="primary">mutL</name>
    <name evidence="7" type="ORF">ACD_80C00115G0001</name>
</gene>
<comment type="caution">
    <text evidence="7">The sequence shown here is derived from an EMBL/GenBank/DDBJ whole genome shotgun (WGS) entry which is preliminary data.</text>
</comment>
<evidence type="ECO:0000256" key="2">
    <source>
        <dbReference type="ARBA" id="ARBA00022763"/>
    </source>
</evidence>
<dbReference type="PANTHER" id="PTHR10073:SF12">
    <property type="entry name" value="DNA MISMATCH REPAIR PROTEIN MLH1"/>
    <property type="match status" value="1"/>
</dbReference>
<dbReference type="NCBIfam" id="TIGR00585">
    <property type="entry name" value="mutl"/>
    <property type="match status" value="1"/>
</dbReference>
<dbReference type="CDD" id="cd16926">
    <property type="entry name" value="HATPase_MutL-MLH-PMS-like"/>
    <property type="match status" value="1"/>
</dbReference>
<feature type="domain" description="MutL C-terminal dimerisation" evidence="5">
    <location>
        <begin position="403"/>
        <end position="542"/>
    </location>
</feature>
<organism evidence="7">
    <name type="scientific">uncultured bacterium</name>
    <name type="common">gcode 4</name>
    <dbReference type="NCBI Taxonomy" id="1234023"/>
    <lineage>
        <taxon>Bacteria</taxon>
        <taxon>environmental samples</taxon>
    </lineage>
</organism>
<dbReference type="InterPro" id="IPR014721">
    <property type="entry name" value="Ribsml_uS5_D2-typ_fold_subgr"/>
</dbReference>
<dbReference type="GO" id="GO:0030983">
    <property type="term" value="F:mismatched DNA binding"/>
    <property type="evidence" value="ECO:0007669"/>
    <property type="project" value="InterPro"/>
</dbReference>
<feature type="domain" description="DNA mismatch repair protein S5" evidence="6">
    <location>
        <begin position="209"/>
        <end position="327"/>
    </location>
</feature>
<dbReference type="Gene3D" id="3.30.1370.100">
    <property type="entry name" value="MutL, C-terminal domain, regulatory subdomain"/>
    <property type="match status" value="1"/>
</dbReference>
<dbReference type="SMART" id="SM01340">
    <property type="entry name" value="DNA_mis_repair"/>
    <property type="match status" value="1"/>
</dbReference>
<dbReference type="AlphaFoldDB" id="K1YIF2"/>
<dbReference type="GO" id="GO:0032300">
    <property type="term" value="C:mismatch repair complex"/>
    <property type="evidence" value="ECO:0007669"/>
    <property type="project" value="InterPro"/>
</dbReference>
<dbReference type="InterPro" id="IPR020568">
    <property type="entry name" value="Ribosomal_Su5_D2-typ_SF"/>
</dbReference>
<name>K1YIF2_9BACT</name>
<dbReference type="SUPFAM" id="SSF55874">
    <property type="entry name" value="ATPase domain of HSP90 chaperone/DNA topoisomerase II/histidine kinase"/>
    <property type="match status" value="1"/>
</dbReference>
<dbReference type="Pfam" id="PF01119">
    <property type="entry name" value="DNA_mis_repair"/>
    <property type="match status" value="1"/>
</dbReference>
<dbReference type="HAMAP" id="MF_00149">
    <property type="entry name" value="DNA_mis_repair"/>
    <property type="match status" value="1"/>
</dbReference>
<reference evidence="7" key="1">
    <citation type="journal article" date="2012" name="Science">
        <title>Fermentation, hydrogen, and sulfur metabolism in multiple uncultivated bacterial phyla.</title>
        <authorList>
            <person name="Wrighton K.C."/>
            <person name="Thomas B.C."/>
            <person name="Sharon I."/>
            <person name="Miller C.S."/>
            <person name="Castelle C.J."/>
            <person name="VerBerkmoes N.C."/>
            <person name="Wilkins M.J."/>
            <person name="Hettich R.L."/>
            <person name="Lipton M.S."/>
            <person name="Williams K.H."/>
            <person name="Long P.E."/>
            <person name="Banfield J.F."/>
        </authorList>
    </citation>
    <scope>NUCLEOTIDE SEQUENCE [LARGE SCALE GENOMIC DNA]</scope>
</reference>
<dbReference type="PANTHER" id="PTHR10073">
    <property type="entry name" value="DNA MISMATCH REPAIR PROTEIN MLH, PMS, MUTL"/>
    <property type="match status" value="1"/>
</dbReference>
<proteinExistence type="inferred from homology"/>
<dbReference type="Pfam" id="PF13589">
    <property type="entry name" value="HATPase_c_3"/>
    <property type="match status" value="1"/>
</dbReference>
<keyword evidence="2 4" id="KW-0227">DNA damage</keyword>
<dbReference type="FunFam" id="3.30.565.10:FF:000003">
    <property type="entry name" value="DNA mismatch repair endonuclease MutL"/>
    <property type="match status" value="1"/>
</dbReference>
<evidence type="ECO:0000259" key="6">
    <source>
        <dbReference type="SMART" id="SM01340"/>
    </source>
</evidence>
<evidence type="ECO:0000259" key="5">
    <source>
        <dbReference type="SMART" id="SM00853"/>
    </source>
</evidence>
<dbReference type="InterPro" id="IPR037198">
    <property type="entry name" value="MutL_C_sf"/>
</dbReference>
<dbReference type="InterPro" id="IPR020667">
    <property type="entry name" value="DNA_mismatch_repair_MutL"/>
</dbReference>
<dbReference type="InterPro" id="IPR038973">
    <property type="entry name" value="MutL/Mlh/Pms-like"/>
</dbReference>
<dbReference type="InterPro" id="IPR042121">
    <property type="entry name" value="MutL_C_regsub"/>
</dbReference>
<evidence type="ECO:0000256" key="1">
    <source>
        <dbReference type="ARBA" id="ARBA00006082"/>
    </source>
</evidence>
<dbReference type="CDD" id="cd00782">
    <property type="entry name" value="MutL_Trans"/>
    <property type="match status" value="1"/>
</dbReference>
<evidence type="ECO:0000313" key="7">
    <source>
        <dbReference type="EMBL" id="EKD25124.1"/>
    </source>
</evidence>
<evidence type="ECO:0000256" key="3">
    <source>
        <dbReference type="ARBA" id="ARBA00023204"/>
    </source>
</evidence>
<dbReference type="EMBL" id="AMFJ01036122">
    <property type="protein sequence ID" value="EKD25124.1"/>
    <property type="molecule type" value="Genomic_DNA"/>
</dbReference>
<dbReference type="SMART" id="SM00853">
    <property type="entry name" value="MutL_C"/>
    <property type="match status" value="1"/>
</dbReference>
<dbReference type="GO" id="GO:0006298">
    <property type="term" value="P:mismatch repair"/>
    <property type="evidence" value="ECO:0007669"/>
    <property type="project" value="UniProtKB-UniRule"/>
</dbReference>
<dbReference type="InterPro" id="IPR036890">
    <property type="entry name" value="HATPase_C_sf"/>
</dbReference>
<protein>
    <recommendedName>
        <fullName evidence="4">DNA mismatch repair protein MutL</fullName>
    </recommendedName>
</protein>
<dbReference type="Gene3D" id="3.30.1540.20">
    <property type="entry name" value="MutL, C-terminal domain, dimerisation subdomain"/>
    <property type="match status" value="1"/>
</dbReference>
<dbReference type="Pfam" id="PF08676">
    <property type="entry name" value="MutL_C"/>
    <property type="match status" value="1"/>
</dbReference>
<dbReference type="GO" id="GO:0140664">
    <property type="term" value="F:ATP-dependent DNA damage sensor activity"/>
    <property type="evidence" value="ECO:0007669"/>
    <property type="project" value="InterPro"/>
</dbReference>
<dbReference type="SUPFAM" id="SSF54211">
    <property type="entry name" value="Ribosomal protein S5 domain 2-like"/>
    <property type="match status" value="1"/>
</dbReference>
<keyword evidence="3 4" id="KW-0234">DNA repair</keyword>
<dbReference type="InterPro" id="IPR002099">
    <property type="entry name" value="MutL/Mlh/PMS"/>
</dbReference>
<sequence>MPIRKLPEYLINRLKAGEIVERPAAIIKELVENSLDAGATTIKIDIHDGGKSLISVEDDGSWIELSDMDLLFERYATSKIHGEQDLFNLISYGFRGEALASIAEVSKTTIISKTAYSEIGTKITKLGMDPVIKHQPVGFSHGTLVTIQDLFYNVPARLKFLKSSQTEFFYCYNYIVDIAIMHPDKTFIFKKNDKIIFDLQPRESLMDRIMDIYKKDRSKHIKEITHQGEELSLYGIVGNAQLLFWSAENIKIYVNKRPVQDKIIRKALMDAYYRQIAPSEYPLAILMIDAKPSFVDVNVHPRKLEVKFADSRKVYDAIYSNIQKALWESRISTITQQFSRMENSSNSAAESVSMFGAQDFANVMQAHDAQEGFTVQTNITQANMFSTSEQEHLRDKEIGDYKVIGQLRNAYILLESADAIFYIDQHALAERILFEKIKAAPKNADWPASEILLQPITIEVATIPNLNQKIDEINALGFDVSMIGENKIAIYAVPQIFSVYKIDMEKIFNHILYLETITFDYILDKIFATHACKVSIKAGDRLSLPEMSNLVKEWFTNIPGLFVCQHGRPFFIKTEKKDIDKFFDR</sequence>
<dbReference type="GO" id="GO:0005524">
    <property type="term" value="F:ATP binding"/>
    <property type="evidence" value="ECO:0007669"/>
    <property type="project" value="InterPro"/>
</dbReference>
<dbReference type="InterPro" id="IPR014790">
    <property type="entry name" value="MutL_C"/>
</dbReference>
<dbReference type="Gene3D" id="3.30.565.10">
    <property type="entry name" value="Histidine kinase-like ATPase, C-terminal domain"/>
    <property type="match status" value="1"/>
</dbReference>
<dbReference type="InterPro" id="IPR042120">
    <property type="entry name" value="MutL_C_dimsub"/>
</dbReference>
<evidence type="ECO:0000256" key="4">
    <source>
        <dbReference type="HAMAP-Rule" id="MF_00149"/>
    </source>
</evidence>
<comment type="similarity">
    <text evidence="1 4">Belongs to the DNA mismatch repair MutL/HexB family.</text>
</comment>
<accession>K1YIF2</accession>
<dbReference type="PROSITE" id="PS00058">
    <property type="entry name" value="DNA_MISMATCH_REPAIR_1"/>
    <property type="match status" value="1"/>
</dbReference>